<gene>
    <name evidence="1" type="ORF">A142_22790</name>
</gene>
<name>A0A1E5FMH6_VIBSP</name>
<reference evidence="1 2" key="1">
    <citation type="journal article" date="2012" name="Science">
        <title>Ecological populations of bacteria act as socially cohesive units of antibiotic production and resistance.</title>
        <authorList>
            <person name="Cordero O.X."/>
            <person name="Wildschutte H."/>
            <person name="Kirkup B."/>
            <person name="Proehl S."/>
            <person name="Ngo L."/>
            <person name="Hussain F."/>
            <person name="Le Roux F."/>
            <person name="Mincer T."/>
            <person name="Polz M.F."/>
        </authorList>
    </citation>
    <scope>NUCLEOTIDE SEQUENCE [LARGE SCALE GENOMIC DNA]</scope>
    <source>
        <strain evidence="1 2">12E03</strain>
    </source>
</reference>
<organism evidence="1 2">
    <name type="scientific">Vibrio splendidus 12E03</name>
    <dbReference type="NCBI Taxonomy" id="1191305"/>
    <lineage>
        <taxon>Bacteria</taxon>
        <taxon>Pseudomonadati</taxon>
        <taxon>Pseudomonadota</taxon>
        <taxon>Gammaproteobacteria</taxon>
        <taxon>Vibrionales</taxon>
        <taxon>Vibrionaceae</taxon>
        <taxon>Vibrio</taxon>
    </lineage>
</organism>
<dbReference type="OrthoDB" id="5874981at2"/>
<dbReference type="Proteomes" id="UP000094802">
    <property type="component" value="Unassembled WGS sequence"/>
</dbReference>
<accession>A0A1E5FMH6</accession>
<proteinExistence type="predicted"/>
<dbReference type="AlphaFoldDB" id="A0A1E5FMH6"/>
<sequence>MNINELYRLSTWYETNVLERKFKKTIEALHASNNKLMTSPSNQSFRDNFESLKERLLDLVNEVDQNVLDFDDQNVLKKLNLSHILLDGAFDSLQSLLDTDDFHTISARLTNYMNAMDRADDIFHAYLSYLPIAFDLKKFESTHHHSDKILTRVRFHNEASIDNVVNLSDWSDRWYTIARGYSMALGQAPEEFEVVGAANGSIVFDLQVAIDVAKMLAETFALITATVASCLTIKDSIKAAQPFKESNEELYKQIVSESQKMYEAEQEQMASSVAEKLIKKFGTHSDGEKEVALSKSVRELYRFIDQGGDLAFKCSSSSLEHEEEARLVNEALFMLKNRNNQKQLEDKSK</sequence>
<evidence type="ECO:0000313" key="1">
    <source>
        <dbReference type="EMBL" id="OEF91447.1"/>
    </source>
</evidence>
<dbReference type="RefSeq" id="WP_019820915.1">
    <property type="nucleotide sequence ID" value="NZ_AJZD02000225.1"/>
</dbReference>
<dbReference type="EMBL" id="AJZD02000225">
    <property type="protein sequence ID" value="OEF91447.1"/>
    <property type="molecule type" value="Genomic_DNA"/>
</dbReference>
<comment type="caution">
    <text evidence="1">The sequence shown here is derived from an EMBL/GenBank/DDBJ whole genome shotgun (WGS) entry which is preliminary data.</text>
</comment>
<protein>
    <submittedName>
        <fullName evidence="1">Uncharacterized protein</fullName>
    </submittedName>
</protein>
<evidence type="ECO:0000313" key="2">
    <source>
        <dbReference type="Proteomes" id="UP000094802"/>
    </source>
</evidence>